<dbReference type="HOGENOM" id="CLU_1969528_0_0_6"/>
<gene>
    <name evidence="1" type="ORF">Thi970DRAFT_03439</name>
</gene>
<proteinExistence type="predicted"/>
<reference evidence="2" key="1">
    <citation type="submission" date="2011-06" db="EMBL/GenBank/DDBJ databases">
        <authorList>
            <consortium name="US DOE Joint Genome Institute (JGI-PGF)"/>
            <person name="Lucas S."/>
            <person name="Han J."/>
            <person name="Lapidus A."/>
            <person name="Cheng J.-F."/>
            <person name="Goodwin L."/>
            <person name="Pitluck S."/>
            <person name="Peters L."/>
            <person name="Land M.L."/>
            <person name="Hauser L."/>
            <person name="Vogl K."/>
            <person name="Liu Z."/>
            <person name="Overmann J."/>
            <person name="Frigaard N.-U."/>
            <person name="Bryant D.A."/>
            <person name="Woyke T.J."/>
        </authorList>
    </citation>
    <scope>NUCLEOTIDE SEQUENCE [LARGE SCALE GENOMIC DNA]</scope>
    <source>
        <strain evidence="2">970</strain>
    </source>
</reference>
<dbReference type="RefSeq" id="WP_009150238.1">
    <property type="nucleotide sequence ID" value="NZ_CP121471.1"/>
</dbReference>
<sequence length="127" mass="14285">MDISIKADNQKSLRLNLTCRELSGNSMSGFITLWFEDGVDLAGEMKRLHDDSYLLTGDLAKRMQFCLNGECLQTYWIHDDISGGYSTEVNLDLSESITSVKIVPENLPEGIYTKTLITKDNIESICQ</sequence>
<dbReference type="AlphaFoldDB" id="H8Z7B9"/>
<organism evidence="1 2">
    <name type="scientific">Thiorhodovibrio frisius</name>
    <dbReference type="NCBI Taxonomy" id="631362"/>
    <lineage>
        <taxon>Bacteria</taxon>
        <taxon>Pseudomonadati</taxon>
        <taxon>Pseudomonadota</taxon>
        <taxon>Gammaproteobacteria</taxon>
        <taxon>Chromatiales</taxon>
        <taxon>Chromatiaceae</taxon>
        <taxon>Thiorhodovibrio</taxon>
    </lineage>
</organism>
<reference evidence="1 2" key="2">
    <citation type="submission" date="2011-11" db="EMBL/GenBank/DDBJ databases">
        <authorList>
            <consortium name="US DOE Joint Genome Institute"/>
            <person name="Lucas S."/>
            <person name="Han J."/>
            <person name="Lapidus A."/>
            <person name="Cheng J.-F."/>
            <person name="Goodwin L."/>
            <person name="Pitluck S."/>
            <person name="Peters L."/>
            <person name="Ovchinnikova G."/>
            <person name="Zhang X."/>
            <person name="Detter J.C."/>
            <person name="Han C."/>
            <person name="Tapia R."/>
            <person name="Land M."/>
            <person name="Hauser L."/>
            <person name="Kyrpides N."/>
            <person name="Ivanova N."/>
            <person name="Pagani I."/>
            <person name="Vogl K."/>
            <person name="Liu Z."/>
            <person name="Overmann J."/>
            <person name="Frigaard N.-U."/>
            <person name="Bryant D."/>
            <person name="Woyke T."/>
        </authorList>
    </citation>
    <scope>NUCLEOTIDE SEQUENCE [LARGE SCALE GENOMIC DNA]</scope>
    <source>
        <strain evidence="1 2">970</strain>
    </source>
</reference>
<evidence type="ECO:0000313" key="2">
    <source>
        <dbReference type="Proteomes" id="UP000002964"/>
    </source>
</evidence>
<protein>
    <submittedName>
        <fullName evidence="1">Uncharacterized protein</fullName>
    </submittedName>
</protein>
<keyword evidence="2" id="KW-1185">Reference proteome</keyword>
<dbReference type="EMBL" id="JH603170">
    <property type="protein sequence ID" value="EIC19835.1"/>
    <property type="molecule type" value="Genomic_DNA"/>
</dbReference>
<accession>H8Z7B9</accession>
<dbReference type="Proteomes" id="UP000002964">
    <property type="component" value="Unassembled WGS sequence"/>
</dbReference>
<name>H8Z7B9_9GAMM</name>
<evidence type="ECO:0000313" key="1">
    <source>
        <dbReference type="EMBL" id="EIC19835.1"/>
    </source>
</evidence>